<name>I3SGQ3_LOTJA</name>
<dbReference type="InterPro" id="IPR040299">
    <property type="entry name" value="RF2K-like"/>
</dbReference>
<dbReference type="EMBL" id="BT139650">
    <property type="protein sequence ID" value="AFK39445.1"/>
    <property type="molecule type" value="mRNA"/>
</dbReference>
<proteinExistence type="evidence at transcript level"/>
<dbReference type="OMA" id="QWQRKHK"/>
<dbReference type="GO" id="GO:0010027">
    <property type="term" value="P:thylakoid membrane organization"/>
    <property type="evidence" value="ECO:0007669"/>
    <property type="project" value="TreeGrafter"/>
</dbReference>
<organism evidence="2">
    <name type="scientific">Lotus japonicus</name>
    <name type="common">Lotus corniculatus var. japonicus</name>
    <dbReference type="NCBI Taxonomy" id="34305"/>
    <lineage>
        <taxon>Eukaryota</taxon>
        <taxon>Viridiplantae</taxon>
        <taxon>Streptophyta</taxon>
        <taxon>Embryophyta</taxon>
        <taxon>Tracheophyta</taxon>
        <taxon>Spermatophyta</taxon>
        <taxon>Magnoliopsida</taxon>
        <taxon>eudicotyledons</taxon>
        <taxon>Gunneridae</taxon>
        <taxon>Pentapetalae</taxon>
        <taxon>rosids</taxon>
        <taxon>fabids</taxon>
        <taxon>Fabales</taxon>
        <taxon>Fabaceae</taxon>
        <taxon>Papilionoideae</taxon>
        <taxon>50 kb inversion clade</taxon>
        <taxon>NPAAA clade</taxon>
        <taxon>Hologalegina</taxon>
        <taxon>robinioid clade</taxon>
        <taxon>Loteae</taxon>
        <taxon>Lotus</taxon>
    </lineage>
</organism>
<sequence>MSMESCVASSPRLLPVIGKIQSQVHVKGTGPNIVGMPHLPFNIRKEELQTSTFQSSSRGINAKCAASASATQVLKRNDQKVIVPGKHDPKIDDNGPTFPPRDNHGNGDNGGGGDKFSGGLTLLGVLGVLDVLKDVE</sequence>
<feature type="region of interest" description="Disordered" evidence="1">
    <location>
        <begin position="83"/>
        <end position="113"/>
    </location>
</feature>
<reference evidence="2" key="1">
    <citation type="submission" date="2012-05" db="EMBL/GenBank/DDBJ databases">
        <authorList>
            <person name="Krishnakumar V."/>
            <person name="Cheung F."/>
            <person name="Xiao Y."/>
            <person name="Chan A."/>
            <person name="Moskal W.A."/>
            <person name="Town C.D."/>
        </authorList>
    </citation>
    <scope>NUCLEOTIDE SEQUENCE</scope>
</reference>
<feature type="compositionally biased region" description="Basic and acidic residues" evidence="1">
    <location>
        <begin position="83"/>
        <end position="93"/>
    </location>
</feature>
<protein>
    <submittedName>
        <fullName evidence="2">Uncharacterized protein</fullName>
    </submittedName>
</protein>
<dbReference type="AlphaFoldDB" id="I3SGQ3"/>
<evidence type="ECO:0000256" key="1">
    <source>
        <dbReference type="SAM" id="MobiDB-lite"/>
    </source>
</evidence>
<dbReference type="GO" id="GO:0009507">
    <property type="term" value="C:chloroplast"/>
    <property type="evidence" value="ECO:0007669"/>
    <property type="project" value="TreeGrafter"/>
</dbReference>
<dbReference type="GO" id="GO:0009658">
    <property type="term" value="P:chloroplast organization"/>
    <property type="evidence" value="ECO:0007669"/>
    <property type="project" value="TreeGrafter"/>
</dbReference>
<dbReference type="PANTHER" id="PTHR34938">
    <property type="entry name" value="PROTEIN FERTILITY RESTORER RF2, MITOCHONDRIAL"/>
    <property type="match status" value="1"/>
</dbReference>
<evidence type="ECO:0000313" key="2">
    <source>
        <dbReference type="EMBL" id="AFK39445.1"/>
    </source>
</evidence>
<accession>I3SGQ3</accession>
<dbReference type="PANTHER" id="PTHR34938:SF4">
    <property type="entry name" value="TRANSMEMBRANE PROTEIN"/>
    <property type="match status" value="1"/>
</dbReference>